<dbReference type="RefSeq" id="WP_122323237.1">
    <property type="nucleotide sequence ID" value="NZ_RBTD01000455.1"/>
</dbReference>
<dbReference type="Gene3D" id="3.40.50.150">
    <property type="entry name" value="Vaccinia Virus protein VP39"/>
    <property type="match status" value="1"/>
</dbReference>
<comment type="caution">
    <text evidence="3">The sequence shown here is derived from an EMBL/GenBank/DDBJ whole genome shotgun (WGS) entry which is preliminary data.</text>
</comment>
<proteinExistence type="inferred from homology"/>
<reference evidence="3 4" key="1">
    <citation type="submission" date="2018-08" db="EMBL/GenBank/DDBJ databases">
        <title>Recombination of ecologically and evolutionarily significant loci maintains genetic cohesion in the Pseudomonas syringae species complex.</title>
        <authorList>
            <person name="Dillon M."/>
            <person name="Thakur S."/>
            <person name="Almeida R.N.D."/>
            <person name="Weir B.S."/>
            <person name="Guttman D.S."/>
        </authorList>
    </citation>
    <scope>NUCLEOTIDE SEQUENCE [LARGE SCALE GENOMIC DNA]</scope>
    <source>
        <strain evidence="3 4">ICMP 6941</strain>
    </source>
</reference>
<evidence type="ECO:0000259" key="2">
    <source>
        <dbReference type="Pfam" id="PF02384"/>
    </source>
</evidence>
<dbReference type="Proteomes" id="UP000276194">
    <property type="component" value="Unassembled WGS sequence"/>
</dbReference>
<comment type="similarity">
    <text evidence="1">Belongs to the N(4)/N(6)-methyltransferase family.</text>
</comment>
<evidence type="ECO:0000313" key="3">
    <source>
        <dbReference type="EMBL" id="RMT12423.1"/>
    </source>
</evidence>
<dbReference type="GO" id="GO:0003677">
    <property type="term" value="F:DNA binding"/>
    <property type="evidence" value="ECO:0007669"/>
    <property type="project" value="InterPro"/>
</dbReference>
<dbReference type="GO" id="GO:0008170">
    <property type="term" value="F:N-methyltransferase activity"/>
    <property type="evidence" value="ECO:0007669"/>
    <property type="project" value="InterPro"/>
</dbReference>
<organism evidence="3 4">
    <name type="scientific">Pseudomonas amygdali pv. mori</name>
    <dbReference type="NCBI Taxonomy" id="34065"/>
    <lineage>
        <taxon>Bacteria</taxon>
        <taxon>Pseudomonadati</taxon>
        <taxon>Pseudomonadota</taxon>
        <taxon>Gammaproteobacteria</taxon>
        <taxon>Pseudomonadales</taxon>
        <taxon>Pseudomonadaceae</taxon>
        <taxon>Pseudomonas</taxon>
        <taxon>Pseudomonas amygdali</taxon>
    </lineage>
</organism>
<dbReference type="InterPro" id="IPR003356">
    <property type="entry name" value="DNA_methylase_A-5"/>
</dbReference>
<keyword evidence="3" id="KW-0808">Transferase</keyword>
<feature type="domain" description="DNA methylase adenine-specific" evidence="2">
    <location>
        <begin position="123"/>
        <end position="231"/>
    </location>
</feature>
<name>A0A3M5IND2_PSEA0</name>
<gene>
    <name evidence="3" type="ORF">ALP52_00861</name>
</gene>
<dbReference type="AlphaFoldDB" id="A0A3M5IND2"/>
<evidence type="ECO:0000313" key="4">
    <source>
        <dbReference type="Proteomes" id="UP000276194"/>
    </source>
</evidence>
<dbReference type="EMBL" id="RBTD01000455">
    <property type="protein sequence ID" value="RMT12423.1"/>
    <property type="molecule type" value="Genomic_DNA"/>
</dbReference>
<accession>A0A3M5IND2</accession>
<keyword evidence="3" id="KW-0489">Methyltransferase</keyword>
<evidence type="ECO:0000256" key="1">
    <source>
        <dbReference type="ARBA" id="ARBA00006594"/>
    </source>
</evidence>
<dbReference type="GO" id="GO:0032259">
    <property type="term" value="P:methylation"/>
    <property type="evidence" value="ECO:0007669"/>
    <property type="project" value="UniProtKB-KW"/>
</dbReference>
<dbReference type="SUPFAM" id="SSF53335">
    <property type="entry name" value="S-adenosyl-L-methionine-dependent methyltransferases"/>
    <property type="match status" value="1"/>
</dbReference>
<dbReference type="Pfam" id="PF02384">
    <property type="entry name" value="N6_Mtase"/>
    <property type="match status" value="1"/>
</dbReference>
<dbReference type="InterPro" id="IPR029063">
    <property type="entry name" value="SAM-dependent_MTases_sf"/>
</dbReference>
<protein>
    <submittedName>
        <fullName evidence="3">Putative methyltransferase</fullName>
    </submittedName>
</protein>
<sequence length="279" mass="31736">MNELKTKIESLKKTIFKISNNPKTSDSNNQDLSFKTFVQIALDSSVESLAQRYAHYGVSKPDLKNHIAIGNVFEPFKCLPDDLQYFDQMSLAIAINQYNTIVRESEPFEDILSLLAEEVLLNKGRGKSKGQFMTPPDIAKFMAKLIYTPIEENKPHKFADPCVGYGALMLAHLWYQYRVNPDEIKNIEVVVNDIDPMMCHVASLQILANTTQHNIDLKNYLMICSNAITQYDVGDTQFLINLLTPEIVKKKQSEINHFKLFSELMNEVISNPRETLGAV</sequence>